<dbReference type="PANTHER" id="PTHR11092">
    <property type="entry name" value="SUGAR NUCLEOTIDE EPIMERASE RELATED"/>
    <property type="match status" value="1"/>
</dbReference>
<accession>A0A2H1EAG4</accession>
<dbReference type="InterPro" id="IPR036291">
    <property type="entry name" value="NAD(P)-bd_dom_sf"/>
</dbReference>
<evidence type="ECO:0000313" key="4">
    <source>
        <dbReference type="EMBL" id="SFZ83234.1"/>
    </source>
</evidence>
<dbReference type="AlphaFoldDB" id="A0A2H1EAG4"/>
<dbReference type="InterPro" id="IPR001509">
    <property type="entry name" value="Epimerase_deHydtase"/>
</dbReference>
<keyword evidence="5" id="KW-1185">Reference proteome</keyword>
<gene>
    <name evidence="4" type="ORF">MARIT_1958</name>
</gene>
<dbReference type="Proteomes" id="UP000231564">
    <property type="component" value="Chromosome MARIT"/>
</dbReference>
<dbReference type="KEGG" id="tmar:MARIT_1958"/>
<dbReference type="SUPFAM" id="SSF51735">
    <property type="entry name" value="NAD(P)-binding Rossmann-fold domains"/>
    <property type="match status" value="1"/>
</dbReference>
<feature type="domain" description="NAD-dependent epimerase/dehydratase" evidence="2">
    <location>
        <begin position="4"/>
        <end position="130"/>
    </location>
</feature>
<reference evidence="4 5" key="1">
    <citation type="submission" date="2016-11" db="EMBL/GenBank/DDBJ databases">
        <authorList>
            <person name="Jaros S."/>
            <person name="Januszkiewicz K."/>
            <person name="Wedrychowicz H."/>
        </authorList>
    </citation>
    <scope>NUCLEOTIDE SEQUENCE [LARGE SCALE GENOMIC DNA]</scope>
    <source>
        <strain evidence="4">NCIMB 2154T</strain>
    </source>
</reference>
<sequence length="299" mass="33514">MNKILITGGKGLIGSHLCKKLEKAGYQIAILTRTPVHKNEYKWDVNQQYIDPEALKNTTHIIHLAGEGIANERWTKIRKQKIRDSRITSIHLLLHKVKELQIPLQAFVSASAIGYYGAVTADTIFKESDAPATDFIGTTCKQWEDSALQFLNENIPTTILRTGIVLTKQGGALEKMNTPFFLATLGSGQQYMPWIHIDDLCNLYLKAIQSDRFTGIFNAIAPEHHTNRTFTKALSQITNKSIFPFAIPSLLFKIAFGEMSLLLLQGSRVSSEKVASSYTFKFPNLPMALTDIYSKKQPL</sequence>
<dbReference type="InterPro" id="IPR013549">
    <property type="entry name" value="DUF1731"/>
</dbReference>
<evidence type="ECO:0000313" key="5">
    <source>
        <dbReference type="Proteomes" id="UP000231564"/>
    </source>
</evidence>
<dbReference type="EMBL" id="LT634361">
    <property type="protein sequence ID" value="SFZ83234.1"/>
    <property type="molecule type" value="Genomic_DNA"/>
</dbReference>
<dbReference type="Pfam" id="PF01370">
    <property type="entry name" value="Epimerase"/>
    <property type="match status" value="1"/>
</dbReference>
<evidence type="ECO:0000259" key="3">
    <source>
        <dbReference type="Pfam" id="PF08338"/>
    </source>
</evidence>
<feature type="domain" description="DUF1731" evidence="3">
    <location>
        <begin position="247"/>
        <end position="292"/>
    </location>
</feature>
<dbReference type="PANTHER" id="PTHR11092:SF0">
    <property type="entry name" value="EPIMERASE FAMILY PROTEIN SDR39U1"/>
    <property type="match status" value="1"/>
</dbReference>
<proteinExistence type="inferred from homology"/>
<dbReference type="STRING" id="1349785.GCA_000509405_02893"/>
<comment type="similarity">
    <text evidence="1">Belongs to the NAD(P)-dependent epimerase/dehydratase family. SDR39U1 subfamily.</text>
</comment>
<dbReference type="Gene3D" id="3.40.50.720">
    <property type="entry name" value="NAD(P)-binding Rossmann-like Domain"/>
    <property type="match status" value="1"/>
</dbReference>
<evidence type="ECO:0000256" key="1">
    <source>
        <dbReference type="ARBA" id="ARBA00009353"/>
    </source>
</evidence>
<protein>
    <submittedName>
        <fullName evidence="4">NAD dependent epimerase/dehydratase family protein</fullName>
    </submittedName>
</protein>
<evidence type="ECO:0000259" key="2">
    <source>
        <dbReference type="Pfam" id="PF01370"/>
    </source>
</evidence>
<organism evidence="4 5">
    <name type="scientific">Tenacibaculum maritimum NCIMB 2154</name>
    <dbReference type="NCBI Taxonomy" id="1349785"/>
    <lineage>
        <taxon>Bacteria</taxon>
        <taxon>Pseudomonadati</taxon>
        <taxon>Bacteroidota</taxon>
        <taxon>Flavobacteriia</taxon>
        <taxon>Flavobacteriales</taxon>
        <taxon>Flavobacteriaceae</taxon>
        <taxon>Tenacibaculum</taxon>
    </lineage>
</organism>
<dbReference type="GeneID" id="47723451"/>
<dbReference type="InterPro" id="IPR010099">
    <property type="entry name" value="SDR39U1"/>
</dbReference>
<dbReference type="RefSeq" id="WP_100211367.1">
    <property type="nucleotide sequence ID" value="NZ_CP138495.1"/>
</dbReference>
<name>A0A2H1EAG4_9FLAO</name>
<dbReference type="OrthoDB" id="9801773at2"/>
<dbReference type="Pfam" id="PF08338">
    <property type="entry name" value="DUF1731"/>
    <property type="match status" value="1"/>
</dbReference>
<dbReference type="NCBIfam" id="TIGR01777">
    <property type="entry name" value="yfcH"/>
    <property type="match status" value="1"/>
</dbReference>